<name>A0A4D7DV57_9HYPH</name>
<evidence type="ECO:0000313" key="2">
    <source>
        <dbReference type="Proteomes" id="UP000298545"/>
    </source>
</evidence>
<sequence>MSPNICQGCVRSLHLTRGSITA</sequence>
<proteinExistence type="predicted"/>
<organism evidence="1 2">
    <name type="scientific">Agrobacterium larrymoorei</name>
    <dbReference type="NCBI Taxonomy" id="160699"/>
    <lineage>
        <taxon>Bacteria</taxon>
        <taxon>Pseudomonadati</taxon>
        <taxon>Pseudomonadota</taxon>
        <taxon>Alphaproteobacteria</taxon>
        <taxon>Hyphomicrobiales</taxon>
        <taxon>Rhizobiaceae</taxon>
        <taxon>Rhizobium/Agrobacterium group</taxon>
        <taxon>Agrobacterium</taxon>
    </lineage>
</organism>
<dbReference type="KEGG" id="alf:CFBP5473_10915"/>
<gene>
    <name evidence="1" type="ORF">CFBP5473_10915</name>
</gene>
<reference evidence="1 2" key="1">
    <citation type="submission" date="2019-04" db="EMBL/GenBank/DDBJ databases">
        <title>Complete genome sequence of Agrobacterium larrymoorei CFBP5473.</title>
        <authorList>
            <person name="Haryono M."/>
            <person name="Chou L."/>
            <person name="Lin Y.-C."/>
            <person name="Lai E.-M."/>
            <person name="Kuo C.-H."/>
        </authorList>
    </citation>
    <scope>NUCLEOTIDE SEQUENCE [LARGE SCALE GENOMIC DNA]</scope>
    <source>
        <strain evidence="1 2">CFBP5473</strain>
    </source>
</reference>
<dbReference type="Proteomes" id="UP000298545">
    <property type="component" value="Chromosome circular"/>
</dbReference>
<protein>
    <submittedName>
        <fullName evidence="1">Uncharacterized protein</fullName>
    </submittedName>
</protein>
<dbReference type="EMBL" id="CP039691">
    <property type="protein sequence ID" value="QCI99154.1"/>
    <property type="molecule type" value="Genomic_DNA"/>
</dbReference>
<evidence type="ECO:0000313" key="1">
    <source>
        <dbReference type="EMBL" id="QCI99154.1"/>
    </source>
</evidence>
<accession>A0A4D7DV57</accession>
<dbReference type="NCBIfam" id="TIGR01053">
    <property type="entry name" value="LSD1"/>
    <property type="match status" value="1"/>
</dbReference>
<dbReference type="AlphaFoldDB" id="A0A4D7DV57"/>